<evidence type="ECO:0000313" key="2">
    <source>
        <dbReference type="EMBL" id="CRK99646.1"/>
    </source>
</evidence>
<evidence type="ECO:0000313" key="3">
    <source>
        <dbReference type="Proteomes" id="UP000183832"/>
    </source>
</evidence>
<feature type="region of interest" description="Disordered" evidence="1">
    <location>
        <begin position="539"/>
        <end position="567"/>
    </location>
</feature>
<feature type="compositionally biased region" description="Acidic residues" evidence="1">
    <location>
        <begin position="550"/>
        <end position="567"/>
    </location>
</feature>
<evidence type="ECO:0000256" key="1">
    <source>
        <dbReference type="SAM" id="MobiDB-lite"/>
    </source>
</evidence>
<name>A0A1J1IKN8_9DIPT</name>
<dbReference type="AlphaFoldDB" id="A0A1J1IKN8"/>
<keyword evidence="3" id="KW-1185">Reference proteome</keyword>
<dbReference type="OrthoDB" id="7790798at2759"/>
<protein>
    <submittedName>
        <fullName evidence="2">CLUMA_CG012957, isoform A</fullName>
    </submittedName>
</protein>
<proteinExistence type="predicted"/>
<sequence length="589" mass="68405">MGLKGFYSFSTRHINDCHKMTNMKEEIEKYINYHFEVKTEDMLCGYQLNKIKFDFDAFLKQLQDAGAHLEFVFKKVVADDKEFLSRRLMDYKQGCDIVKAVEEVGSFELLEKLFRNRNKTPFNTMILIAIIQSAKKFGNVHGFNNIYGKPAVQQIELAKKLDASWIIGLDTFYFLMPGKWKIWNDMKLNMKDLLVQEIDPNVILTQLDLDPKHGPLFACLLGEFQSTSNYQKKVQEHFGLKHKFENAANFIKSLEIEASTDLIKRVIDNIFKGKANERIHQDFERSLATFEINFDVGKRVDEEILQLVKNDFVSIAEEIFLNQPIFISPTFFDMRKEDMKTINDLVVPLITRTASVLLRKIDDKEERTIIILESHDGNFKTIPIVPVVPPFPVPSLETLLKGEIHAIDKTQILFWVTDLNIEEFAFVIIPQDYAADCVILLYLMKHQCINTLDARCILKTIIDTRRHVIPLEGYTEYPETICERAFRCCFLYSKMYFYVQSCLTSLGMKNMCFDIEFDGAYFQKIYALNILAKEDAEKENQMSNTKQEDSKDESDEVTVENVEESQMEADPFNPIKIIDEFISLIRASV</sequence>
<dbReference type="EMBL" id="CVRI01000051">
    <property type="protein sequence ID" value="CRK99646.1"/>
    <property type="molecule type" value="Genomic_DNA"/>
</dbReference>
<reference evidence="2 3" key="1">
    <citation type="submission" date="2015-04" db="EMBL/GenBank/DDBJ databases">
        <authorList>
            <person name="Syromyatnikov M.Y."/>
            <person name="Popov V.N."/>
        </authorList>
    </citation>
    <scope>NUCLEOTIDE SEQUENCE [LARGE SCALE GENOMIC DNA]</scope>
</reference>
<dbReference type="Proteomes" id="UP000183832">
    <property type="component" value="Unassembled WGS sequence"/>
</dbReference>
<gene>
    <name evidence="2" type="ORF">CLUMA_CG012957</name>
</gene>
<accession>A0A1J1IKN8</accession>
<organism evidence="2 3">
    <name type="scientific">Clunio marinus</name>
    <dbReference type="NCBI Taxonomy" id="568069"/>
    <lineage>
        <taxon>Eukaryota</taxon>
        <taxon>Metazoa</taxon>
        <taxon>Ecdysozoa</taxon>
        <taxon>Arthropoda</taxon>
        <taxon>Hexapoda</taxon>
        <taxon>Insecta</taxon>
        <taxon>Pterygota</taxon>
        <taxon>Neoptera</taxon>
        <taxon>Endopterygota</taxon>
        <taxon>Diptera</taxon>
        <taxon>Nematocera</taxon>
        <taxon>Chironomoidea</taxon>
        <taxon>Chironomidae</taxon>
        <taxon>Clunio</taxon>
    </lineage>
</organism>